<comment type="subunit">
    <text evidence="5">The basic unit is a heterodimer which dimerizes to form tetramers. The heterotetramers trimerize; 6 large subunits form a core ring with 6 small subunits projecting outwards.</text>
</comment>
<dbReference type="InterPro" id="IPR009246">
    <property type="entry name" value="EutC"/>
</dbReference>
<feature type="binding site" evidence="5">
    <location>
        <position position="154"/>
    </location>
    <ligand>
        <name>adenosylcob(III)alamin</name>
        <dbReference type="ChEBI" id="CHEBI:18408"/>
    </ligand>
</feature>
<keyword evidence="1 5" id="KW-0846">Cobalamin</keyword>
<dbReference type="GO" id="GO:0031471">
    <property type="term" value="C:ethanolamine degradation polyhedral organelle"/>
    <property type="evidence" value="ECO:0007669"/>
    <property type="project" value="UniProtKB-UniRule"/>
</dbReference>
<comment type="similarity">
    <text evidence="5">Belongs to the EutC family.</text>
</comment>
<protein>
    <recommendedName>
        <fullName evidence="5">Ethanolamine ammonia-lyase small subunit</fullName>
        <shortName evidence="5">EAL small subunit</shortName>
        <ecNumber evidence="5">4.3.1.7</ecNumber>
    </recommendedName>
</protein>
<feature type="binding site" evidence="5">
    <location>
        <position position="204"/>
    </location>
    <ligand>
        <name>adenosylcob(III)alamin</name>
        <dbReference type="ChEBI" id="CHEBI:18408"/>
    </ligand>
</feature>
<dbReference type="GO" id="GO:0009350">
    <property type="term" value="C:ethanolamine ammonia-lyase complex"/>
    <property type="evidence" value="ECO:0007669"/>
    <property type="project" value="UniProtKB-UniRule"/>
</dbReference>
<dbReference type="Gene3D" id="3.40.50.11240">
    <property type="entry name" value="Ethanolamine ammonia-lyase light chain (EutC)"/>
    <property type="match status" value="1"/>
</dbReference>
<comment type="caution">
    <text evidence="6">The sequence shown here is derived from an EMBL/GenBank/DDBJ whole genome shotgun (WGS) entry which is preliminary data.</text>
</comment>
<dbReference type="GO" id="GO:0046336">
    <property type="term" value="P:ethanolamine catabolic process"/>
    <property type="evidence" value="ECO:0007669"/>
    <property type="project" value="UniProtKB-UniRule"/>
</dbReference>
<keyword evidence="3 5" id="KW-0170">Cobalt</keyword>
<sequence>MKVSRTPWEVLKEFTHARVAINRVGHAVTTEENLKFQLSHAQARDAIHQQARFAEMQEQLEKAGLEVLHIRSQAADRVAYLKRPDLGRSLHPSDAEHLQSLHPEPTDILIVIGDGLSATAVNEHAARVALKLVSALSSKGFSVAPVVLASQSRVALADSIGEMLQARLSIMLIGERPGLSSSDSLGAYLTFQPRMGRMDSERNCVSNINAKGLSDEAAIHSLVFLASSALRLQFSGVHLKDESSRHGLEEST</sequence>
<dbReference type="UniPathway" id="UPA00560"/>
<keyword evidence="2 5" id="KW-0456">Lyase</keyword>
<dbReference type="Proteomes" id="UP000321306">
    <property type="component" value="Unassembled WGS sequence"/>
</dbReference>
<feature type="binding site" evidence="5">
    <location>
        <position position="175"/>
    </location>
    <ligand>
        <name>adenosylcob(III)alamin</name>
        <dbReference type="ChEBI" id="CHEBI:18408"/>
    </ligand>
</feature>
<organism evidence="6 7">
    <name type="scientific">Deinococcus cellulosilyticus (strain DSM 18568 / NBRC 106333 / KACC 11606 / 5516J-15)</name>
    <dbReference type="NCBI Taxonomy" id="1223518"/>
    <lineage>
        <taxon>Bacteria</taxon>
        <taxon>Thermotogati</taxon>
        <taxon>Deinococcota</taxon>
        <taxon>Deinococci</taxon>
        <taxon>Deinococcales</taxon>
        <taxon>Deinococcaceae</taxon>
        <taxon>Deinococcus</taxon>
    </lineage>
</organism>
<comment type="catalytic activity">
    <reaction evidence="5">
        <text>ethanolamine = acetaldehyde + NH4(+)</text>
        <dbReference type="Rhea" id="RHEA:15313"/>
        <dbReference type="ChEBI" id="CHEBI:15343"/>
        <dbReference type="ChEBI" id="CHEBI:28938"/>
        <dbReference type="ChEBI" id="CHEBI:57603"/>
        <dbReference type="EC" id="4.3.1.7"/>
    </reaction>
</comment>
<evidence type="ECO:0000256" key="5">
    <source>
        <dbReference type="HAMAP-Rule" id="MF_00601"/>
    </source>
</evidence>
<keyword evidence="4 5" id="KW-1283">Bacterial microcompartment</keyword>
<dbReference type="EMBL" id="BJXB01000019">
    <property type="protein sequence ID" value="GEM48229.1"/>
    <property type="molecule type" value="Genomic_DNA"/>
</dbReference>
<evidence type="ECO:0000313" key="7">
    <source>
        <dbReference type="Proteomes" id="UP000321306"/>
    </source>
</evidence>
<evidence type="ECO:0000256" key="3">
    <source>
        <dbReference type="ARBA" id="ARBA00023285"/>
    </source>
</evidence>
<proteinExistence type="inferred from homology"/>
<evidence type="ECO:0000256" key="2">
    <source>
        <dbReference type="ARBA" id="ARBA00023239"/>
    </source>
</evidence>
<evidence type="ECO:0000256" key="4">
    <source>
        <dbReference type="ARBA" id="ARBA00024446"/>
    </source>
</evidence>
<dbReference type="PANTHER" id="PTHR39330">
    <property type="entry name" value="ETHANOLAMINE AMMONIA-LYASE LIGHT CHAIN"/>
    <property type="match status" value="1"/>
</dbReference>
<dbReference type="GO" id="GO:0006520">
    <property type="term" value="P:amino acid metabolic process"/>
    <property type="evidence" value="ECO:0007669"/>
    <property type="project" value="InterPro"/>
</dbReference>
<dbReference type="InterPro" id="IPR042251">
    <property type="entry name" value="EutC_C"/>
</dbReference>
<dbReference type="EC" id="4.3.1.7" evidence="5"/>
<dbReference type="PIRSF" id="PIRSF018982">
    <property type="entry name" value="EutC"/>
    <property type="match status" value="1"/>
</dbReference>
<dbReference type="AlphaFoldDB" id="A0A511N5U3"/>
<dbReference type="InterPro" id="IPR042255">
    <property type="entry name" value="EutC_N"/>
</dbReference>
<keyword evidence="7" id="KW-1185">Reference proteome</keyword>
<dbReference type="GO" id="GO:0031419">
    <property type="term" value="F:cobalamin binding"/>
    <property type="evidence" value="ECO:0007669"/>
    <property type="project" value="UniProtKB-UniRule"/>
</dbReference>
<dbReference type="NCBIfam" id="NF003971">
    <property type="entry name" value="PRK05465.1"/>
    <property type="match status" value="1"/>
</dbReference>
<comment type="function">
    <text evidence="5">Catalyzes the deamination of various vicinal amino-alcohols to oxo compounds. Allows this organism to utilize ethanolamine as the sole source of nitrogen and carbon in the presence of external vitamin B12.</text>
</comment>
<reference evidence="6 7" key="1">
    <citation type="submission" date="2019-07" db="EMBL/GenBank/DDBJ databases">
        <title>Whole genome shotgun sequence of Deinococcus cellulosilyticus NBRC 106333.</title>
        <authorList>
            <person name="Hosoyama A."/>
            <person name="Uohara A."/>
            <person name="Ohji S."/>
            <person name="Ichikawa N."/>
        </authorList>
    </citation>
    <scope>NUCLEOTIDE SEQUENCE [LARGE SCALE GENOMIC DNA]</scope>
    <source>
        <strain evidence="6 7">NBRC 106333</strain>
    </source>
</reference>
<evidence type="ECO:0000256" key="1">
    <source>
        <dbReference type="ARBA" id="ARBA00022628"/>
    </source>
</evidence>
<dbReference type="RefSeq" id="WP_146887143.1">
    <property type="nucleotide sequence ID" value="NZ_BJXB01000019.1"/>
</dbReference>
<gene>
    <name evidence="5 6" type="primary">eutC</name>
    <name evidence="6" type="ORF">DC3_38640</name>
</gene>
<dbReference type="Pfam" id="PF05985">
    <property type="entry name" value="EutC"/>
    <property type="match status" value="1"/>
</dbReference>
<dbReference type="GO" id="GO:0008851">
    <property type="term" value="F:ethanolamine ammonia-lyase activity"/>
    <property type="evidence" value="ECO:0007669"/>
    <property type="project" value="UniProtKB-UniRule"/>
</dbReference>
<comment type="cofactor">
    <cofactor evidence="5">
        <name>adenosylcob(III)alamin</name>
        <dbReference type="ChEBI" id="CHEBI:18408"/>
    </cofactor>
    <text evidence="5">Binds between the large and small subunits.</text>
</comment>
<dbReference type="HAMAP" id="MF_00601">
    <property type="entry name" value="EutC"/>
    <property type="match status" value="1"/>
</dbReference>
<dbReference type="PANTHER" id="PTHR39330:SF1">
    <property type="entry name" value="ETHANOLAMINE AMMONIA-LYASE SMALL SUBUNIT"/>
    <property type="match status" value="1"/>
</dbReference>
<comment type="pathway">
    <text evidence="5">Amine and polyamine degradation; ethanolamine degradation.</text>
</comment>
<dbReference type="OrthoDB" id="114248at2"/>
<accession>A0A511N5U3</accession>
<name>A0A511N5U3_DEIC1</name>
<comment type="subcellular location">
    <subcellularLocation>
        <location evidence="5">Bacterial microcompartment</location>
    </subcellularLocation>
</comment>
<dbReference type="Gene3D" id="1.10.30.40">
    <property type="entry name" value="Ethanolamine ammonia-lyase light chain (EutC), N-terminal domain"/>
    <property type="match status" value="1"/>
</dbReference>
<evidence type="ECO:0000313" key="6">
    <source>
        <dbReference type="EMBL" id="GEM48229.1"/>
    </source>
</evidence>